<dbReference type="InterPro" id="IPR009057">
    <property type="entry name" value="Homeodomain-like_sf"/>
</dbReference>
<evidence type="ECO:0000256" key="4">
    <source>
        <dbReference type="SAM" id="MobiDB-lite"/>
    </source>
</evidence>
<dbReference type="InterPro" id="IPR020449">
    <property type="entry name" value="Tscrpt_reg_AraC-type_HTH"/>
</dbReference>
<evidence type="ECO:0000256" key="3">
    <source>
        <dbReference type="ARBA" id="ARBA00023163"/>
    </source>
</evidence>
<dbReference type="AlphaFoldDB" id="A0A4R1HK63"/>
<feature type="domain" description="HTH araC/xylS-type" evidence="5">
    <location>
        <begin position="223"/>
        <end position="322"/>
    </location>
</feature>
<keyword evidence="2 6" id="KW-0238">DNA-binding</keyword>
<dbReference type="InterPro" id="IPR018060">
    <property type="entry name" value="HTH_AraC"/>
</dbReference>
<evidence type="ECO:0000259" key="5">
    <source>
        <dbReference type="PROSITE" id="PS01124"/>
    </source>
</evidence>
<reference evidence="6 7" key="1">
    <citation type="submission" date="2019-03" db="EMBL/GenBank/DDBJ databases">
        <title>Sequencing the genomes of 1000 actinobacteria strains.</title>
        <authorList>
            <person name="Klenk H.-P."/>
        </authorList>
    </citation>
    <scope>NUCLEOTIDE SEQUENCE [LARGE SCALE GENOMIC DNA]</scope>
    <source>
        <strain evidence="6 7">DSM 44969</strain>
    </source>
</reference>
<evidence type="ECO:0000256" key="2">
    <source>
        <dbReference type="ARBA" id="ARBA00023125"/>
    </source>
</evidence>
<accession>A0A4R1HK63</accession>
<keyword evidence="3" id="KW-0804">Transcription</keyword>
<evidence type="ECO:0000313" key="7">
    <source>
        <dbReference type="Proteomes" id="UP000295560"/>
    </source>
</evidence>
<dbReference type="RefSeq" id="WP_207908804.1">
    <property type="nucleotide sequence ID" value="NZ_SMFZ01000002.1"/>
</dbReference>
<dbReference type="Proteomes" id="UP000295560">
    <property type="component" value="Unassembled WGS sequence"/>
</dbReference>
<comment type="caution">
    <text evidence="6">The sequence shown here is derived from an EMBL/GenBank/DDBJ whole genome shotgun (WGS) entry which is preliminary data.</text>
</comment>
<evidence type="ECO:0000256" key="1">
    <source>
        <dbReference type="ARBA" id="ARBA00023015"/>
    </source>
</evidence>
<dbReference type="InterPro" id="IPR050204">
    <property type="entry name" value="AraC_XylS_family_regulators"/>
</dbReference>
<dbReference type="InterPro" id="IPR035418">
    <property type="entry name" value="AraC-bd_2"/>
</dbReference>
<proteinExistence type="predicted"/>
<dbReference type="GO" id="GO:0003700">
    <property type="term" value="F:DNA-binding transcription factor activity"/>
    <property type="evidence" value="ECO:0007669"/>
    <property type="project" value="InterPro"/>
</dbReference>
<dbReference type="SMART" id="SM00342">
    <property type="entry name" value="HTH_ARAC"/>
    <property type="match status" value="1"/>
</dbReference>
<dbReference type="EMBL" id="SMFZ01000002">
    <property type="protein sequence ID" value="TCK19949.1"/>
    <property type="molecule type" value="Genomic_DNA"/>
</dbReference>
<organism evidence="6 7">
    <name type="scientific">Pseudonocardia endophytica</name>
    <dbReference type="NCBI Taxonomy" id="401976"/>
    <lineage>
        <taxon>Bacteria</taxon>
        <taxon>Bacillati</taxon>
        <taxon>Actinomycetota</taxon>
        <taxon>Actinomycetes</taxon>
        <taxon>Pseudonocardiales</taxon>
        <taxon>Pseudonocardiaceae</taxon>
        <taxon>Pseudonocardia</taxon>
    </lineage>
</organism>
<dbReference type="Gene3D" id="1.10.10.60">
    <property type="entry name" value="Homeodomain-like"/>
    <property type="match status" value="1"/>
</dbReference>
<gene>
    <name evidence="6" type="ORF">EV378_3893</name>
</gene>
<dbReference type="SUPFAM" id="SSF46689">
    <property type="entry name" value="Homeodomain-like"/>
    <property type="match status" value="1"/>
</dbReference>
<feature type="region of interest" description="Disordered" evidence="4">
    <location>
        <begin position="1"/>
        <end position="23"/>
    </location>
</feature>
<keyword evidence="1" id="KW-0805">Transcription regulation</keyword>
<dbReference type="GO" id="GO:0043565">
    <property type="term" value="F:sequence-specific DNA binding"/>
    <property type="evidence" value="ECO:0007669"/>
    <property type="project" value="InterPro"/>
</dbReference>
<dbReference type="PROSITE" id="PS01124">
    <property type="entry name" value="HTH_ARAC_FAMILY_2"/>
    <property type="match status" value="1"/>
</dbReference>
<dbReference type="PRINTS" id="PR00032">
    <property type="entry name" value="HTHARAC"/>
</dbReference>
<dbReference type="Pfam" id="PF14525">
    <property type="entry name" value="AraC_binding_2"/>
    <property type="match status" value="1"/>
</dbReference>
<dbReference type="PANTHER" id="PTHR46796">
    <property type="entry name" value="HTH-TYPE TRANSCRIPTIONAL ACTIVATOR RHAS-RELATED"/>
    <property type="match status" value="1"/>
</dbReference>
<dbReference type="Pfam" id="PF12833">
    <property type="entry name" value="HTH_18"/>
    <property type="match status" value="1"/>
</dbReference>
<dbReference type="PANTHER" id="PTHR46796:SF6">
    <property type="entry name" value="ARAC SUBFAMILY"/>
    <property type="match status" value="1"/>
</dbReference>
<feature type="compositionally biased region" description="Basic and acidic residues" evidence="4">
    <location>
        <begin position="11"/>
        <end position="22"/>
    </location>
</feature>
<sequence length="322" mass="36369">MAEPPSAMTRSSHEYLVERSTTREVPPSQRAEYWTELVSGFHCRMRFEFAQRGNFDGTTVRQRTRNYQLVGWRSDEDTIGRTAHGIRTDPDDDYRLIFPVRGTMALRHAGVETGLRPGRAGLAPMSVPLQIWQGGGTEAFVLTAPRCEFDRRLPDGAPRVTALDVSSGLGRLVGDLAVGLFEERDALDRRQFDAVSDRLVELVCLMLLGEDRPGNETLADLERTLRRYAREHAGDRELNPHTMARAVGWSLRQIQLALKQSGITPTALIREERLLLARDRLRGLPHERESITDIALQLGFSSTGAFSTAFRERFGMRPRDIR</sequence>
<keyword evidence="7" id="KW-1185">Reference proteome</keyword>
<name>A0A4R1HK63_PSEEN</name>
<protein>
    <submittedName>
        <fullName evidence="6">AraC-like DNA-binding protein</fullName>
    </submittedName>
</protein>
<evidence type="ECO:0000313" key="6">
    <source>
        <dbReference type="EMBL" id="TCK19949.1"/>
    </source>
</evidence>